<feature type="transmembrane region" description="Helical" evidence="1">
    <location>
        <begin position="151"/>
        <end position="172"/>
    </location>
</feature>
<dbReference type="OrthoDB" id="372159at2759"/>
<feature type="signal peptide" evidence="2">
    <location>
        <begin position="1"/>
        <end position="26"/>
    </location>
</feature>
<dbReference type="Proteomes" id="UP000182142">
    <property type="component" value="Unassembled WGS sequence"/>
</dbReference>
<gene>
    <name evidence="3" type="ORF">PKNA1_C2_1127500</name>
    <name evidence="4" type="ORF">PKNA1_H1_1127500</name>
</gene>
<evidence type="ECO:0000313" key="5">
    <source>
        <dbReference type="Proteomes" id="UP000182128"/>
    </source>
</evidence>
<evidence type="ECO:0000313" key="4">
    <source>
        <dbReference type="EMBL" id="SBO28942.1"/>
    </source>
</evidence>
<evidence type="ECO:0000313" key="6">
    <source>
        <dbReference type="Proteomes" id="UP000182142"/>
    </source>
</evidence>
<dbReference type="Proteomes" id="UP000182128">
    <property type="component" value="Unassembled WGS sequence"/>
</dbReference>
<organism evidence="3 5">
    <name type="scientific">Plasmodium knowlesi (strain H)</name>
    <dbReference type="NCBI Taxonomy" id="5851"/>
    <lineage>
        <taxon>Eukaryota</taxon>
        <taxon>Sar</taxon>
        <taxon>Alveolata</taxon>
        <taxon>Apicomplexa</taxon>
        <taxon>Aconoidasida</taxon>
        <taxon>Haemosporida</taxon>
        <taxon>Plasmodiidae</taxon>
        <taxon>Plasmodium</taxon>
        <taxon>Plasmodium (Plasmodium)</taxon>
    </lineage>
</organism>
<keyword evidence="2" id="KW-0732">Signal</keyword>
<dbReference type="AlphaFoldDB" id="A0A1A7VYW9"/>
<dbReference type="VEuPathDB" id="PlasmoDB:PKNH_1127500"/>
<reference evidence="5 6" key="2">
    <citation type="submission" date="2016-05" db="EMBL/GenBank/DDBJ databases">
        <authorList>
            <person name="Sharaf H."/>
        </authorList>
    </citation>
    <scope>NUCLEOTIDE SEQUENCE [LARGE SCALE GENOMIC DNA]</scope>
    <source>
        <strain evidence="5 6">H</strain>
    </source>
</reference>
<proteinExistence type="predicted"/>
<evidence type="ECO:0000256" key="2">
    <source>
        <dbReference type="SAM" id="SignalP"/>
    </source>
</evidence>
<dbReference type="EMBL" id="CWHR02000021">
    <property type="protein sequence ID" value="SBO28942.1"/>
    <property type="molecule type" value="Genomic_DNA"/>
</dbReference>
<reference evidence="3" key="1">
    <citation type="submission" date="2016-05" db="EMBL/GenBank/DDBJ databases">
        <authorList>
            <person name="Lavstsen T."/>
            <person name="Jespersen J.S."/>
        </authorList>
    </citation>
    <scope>NUCLEOTIDE SEQUENCE [LARGE SCALE GENOMIC DNA]</scope>
</reference>
<evidence type="ECO:0000256" key="1">
    <source>
        <dbReference type="SAM" id="Phobius"/>
    </source>
</evidence>
<evidence type="ECO:0000313" key="3">
    <source>
        <dbReference type="EMBL" id="SBO27318.1"/>
    </source>
</evidence>
<sequence>MATARSCPPRLLLSLFIFFLFQVSLSFVPPKMNSKSLTVGSRNYHSQWQRKKGRMQRSPLTIRASPNFLTSIITPLSNENIKKYFVLRCLSRICVSLSSAFSLNAKIHLYRKNNDNLLLTQVLIYNEVLVKVLKICWLYKLRSFVDSNIKFCRILSTVFYVIGIYLDLLSTLDFFKNSFFFPCMFHVLSSTLKSLSIMTYASIRSATYLRLCEMLNKQNESVVPCVLDHFKRAGRVEPTNDHLVTEDQSRERRDNVKLKEEKVATHLGEDTHVSVVGAEQGDTPPVSLSNGISQIERSNYCSSDANNSVNNAKKTYFIGEVSVLTDLLNSLVDLLTVVLLTRATKYIKNKIYFYFLLSSLHLFFSYKELQCLLK</sequence>
<keyword evidence="1" id="KW-1133">Transmembrane helix</keyword>
<name>A0A1A7VYW9_PLAKH</name>
<feature type="transmembrane region" description="Helical" evidence="1">
    <location>
        <begin position="118"/>
        <end position="139"/>
    </location>
</feature>
<feature type="chain" id="PRO_5036015680" evidence="2">
    <location>
        <begin position="27"/>
        <end position="374"/>
    </location>
</feature>
<accession>A0A1A7VYW9</accession>
<protein>
    <submittedName>
        <fullName evidence="3">Uncharacterized protein</fullName>
    </submittedName>
</protein>
<dbReference type="EMBL" id="CWHQ02000044">
    <property type="protein sequence ID" value="SBO27318.1"/>
    <property type="molecule type" value="Genomic_DNA"/>
</dbReference>
<keyword evidence="1" id="KW-0812">Transmembrane</keyword>
<keyword evidence="1" id="KW-0472">Membrane</keyword>